<organism evidence="1">
    <name type="scientific">viral metagenome</name>
    <dbReference type="NCBI Taxonomy" id="1070528"/>
    <lineage>
        <taxon>unclassified sequences</taxon>
        <taxon>metagenomes</taxon>
        <taxon>organismal metagenomes</taxon>
    </lineage>
</organism>
<sequence length="82" mass="9451">MPISKFKSFLKNNFPISSYLFRNKNQILNLGRWGVECDKGKGIIADNANVDHCGPCGTTDVKKKYEEIDRNIQLYKNRKKSI</sequence>
<accession>A0A6C0CX01</accession>
<evidence type="ECO:0000313" key="1">
    <source>
        <dbReference type="EMBL" id="QHT08841.1"/>
    </source>
</evidence>
<dbReference type="EMBL" id="MN739502">
    <property type="protein sequence ID" value="QHT08841.1"/>
    <property type="molecule type" value="Genomic_DNA"/>
</dbReference>
<name>A0A6C0CX01_9ZZZZ</name>
<dbReference type="AlphaFoldDB" id="A0A6C0CX01"/>
<protein>
    <submittedName>
        <fullName evidence="1">Uncharacterized protein</fullName>
    </submittedName>
</protein>
<proteinExistence type="predicted"/>
<reference evidence="1" key="1">
    <citation type="journal article" date="2020" name="Nature">
        <title>Giant virus diversity and host interactions through global metagenomics.</title>
        <authorList>
            <person name="Schulz F."/>
            <person name="Roux S."/>
            <person name="Paez-Espino D."/>
            <person name="Jungbluth S."/>
            <person name="Walsh D.A."/>
            <person name="Denef V.J."/>
            <person name="McMahon K.D."/>
            <person name="Konstantinidis K.T."/>
            <person name="Eloe-Fadrosh E.A."/>
            <person name="Kyrpides N.C."/>
            <person name="Woyke T."/>
        </authorList>
    </citation>
    <scope>NUCLEOTIDE SEQUENCE</scope>
    <source>
        <strain evidence="1">GVMAG-M-3300023109-53</strain>
    </source>
</reference>